<organism evidence="1 2">
    <name type="scientific">Maribacter luteus</name>
    <dbReference type="NCBI Taxonomy" id="2594478"/>
    <lineage>
        <taxon>Bacteria</taxon>
        <taxon>Pseudomonadati</taxon>
        <taxon>Bacteroidota</taxon>
        <taxon>Flavobacteriia</taxon>
        <taxon>Flavobacteriales</taxon>
        <taxon>Flavobacteriaceae</taxon>
        <taxon>Maribacter</taxon>
    </lineage>
</organism>
<dbReference type="RefSeq" id="WP_154367630.1">
    <property type="nucleotide sequence ID" value="NZ_WKJH01000021.1"/>
</dbReference>
<proteinExistence type="predicted"/>
<evidence type="ECO:0000313" key="1">
    <source>
        <dbReference type="EMBL" id="MRX65113.1"/>
    </source>
</evidence>
<keyword evidence="2" id="KW-1185">Reference proteome</keyword>
<comment type="caution">
    <text evidence="1">The sequence shown here is derived from an EMBL/GenBank/DDBJ whole genome shotgun (WGS) entry which is preliminary data.</text>
</comment>
<gene>
    <name evidence="1" type="ORF">GJ691_13190</name>
</gene>
<dbReference type="OrthoDB" id="1453538at2"/>
<evidence type="ECO:0000313" key="2">
    <source>
        <dbReference type="Proteomes" id="UP000443153"/>
    </source>
</evidence>
<protein>
    <submittedName>
        <fullName evidence="1">Uncharacterized protein</fullName>
    </submittedName>
</protein>
<accession>A0A6I2MMP6</accession>
<reference evidence="1 2" key="1">
    <citation type="submission" date="2019-11" db="EMBL/GenBank/DDBJ databases">
        <title>Maribacter lutea sp. nov., a marine bacterium isolated from intertidal sand.</title>
        <authorList>
            <person name="Liu A."/>
        </authorList>
    </citation>
    <scope>NUCLEOTIDE SEQUENCE [LARGE SCALE GENOMIC DNA]</scope>
    <source>
        <strain evidence="1 2">RZ05</strain>
    </source>
</reference>
<sequence>MENQYCKVGSVTSILAGKQAITLLEYQYQCFMERASNIKYSNTKLGEFFELKAKKTKRRLEELG</sequence>
<name>A0A6I2MMP6_9FLAO</name>
<dbReference type="Proteomes" id="UP000443153">
    <property type="component" value="Unassembled WGS sequence"/>
</dbReference>
<dbReference type="AlphaFoldDB" id="A0A6I2MMP6"/>
<dbReference type="EMBL" id="WKJH01000021">
    <property type="protein sequence ID" value="MRX65113.1"/>
    <property type="molecule type" value="Genomic_DNA"/>
</dbReference>